<dbReference type="InterPro" id="IPR023361">
    <property type="entry name" value="DUF1285_beta_roll_sf"/>
</dbReference>
<dbReference type="InterPro" id="IPR048341">
    <property type="entry name" value="DUF1285_N"/>
</dbReference>
<evidence type="ECO:0000259" key="2">
    <source>
        <dbReference type="Pfam" id="PF21028"/>
    </source>
</evidence>
<feature type="domain" description="DUF1285" evidence="2">
    <location>
        <begin position="103"/>
        <end position="194"/>
    </location>
</feature>
<dbReference type="Proteomes" id="UP000245461">
    <property type="component" value="Unassembled WGS sequence"/>
</dbReference>
<proteinExistence type="predicted"/>
<dbReference type="EMBL" id="QGLE01000006">
    <property type="protein sequence ID" value="PWR22697.1"/>
    <property type="molecule type" value="Genomic_DNA"/>
</dbReference>
<dbReference type="Gene3D" id="3.10.540.10">
    <property type="entry name" value="duf1285 like domain"/>
    <property type="match status" value="1"/>
</dbReference>
<comment type="caution">
    <text evidence="3">The sequence shown here is derived from an EMBL/GenBank/DDBJ whole genome shotgun (WGS) entry which is preliminary data.</text>
</comment>
<dbReference type="InterPro" id="IPR010707">
    <property type="entry name" value="DUF1285"/>
</dbReference>
<protein>
    <submittedName>
        <fullName evidence="3">DUF1285 domain-containing protein</fullName>
    </submittedName>
</protein>
<evidence type="ECO:0000259" key="1">
    <source>
        <dbReference type="Pfam" id="PF06938"/>
    </source>
</evidence>
<keyword evidence="4" id="KW-1185">Reference proteome</keyword>
<dbReference type="OrthoDB" id="3078366at2"/>
<name>A0A317E6N7_9PROT</name>
<feature type="domain" description="DUF1285" evidence="1">
    <location>
        <begin position="35"/>
        <end position="102"/>
    </location>
</feature>
<evidence type="ECO:0000313" key="4">
    <source>
        <dbReference type="Proteomes" id="UP000245461"/>
    </source>
</evidence>
<evidence type="ECO:0000313" key="3">
    <source>
        <dbReference type="EMBL" id="PWR22697.1"/>
    </source>
</evidence>
<dbReference type="Gene3D" id="2.30.270.10">
    <property type="entry name" value="duf1285 protein"/>
    <property type="match status" value="1"/>
</dbReference>
<reference evidence="3 4" key="1">
    <citation type="submission" date="2018-05" db="EMBL/GenBank/DDBJ databases">
        <title>Zavarzinia sp. HR-AS.</title>
        <authorList>
            <person name="Lee Y."/>
            <person name="Jeon C.O."/>
        </authorList>
    </citation>
    <scope>NUCLEOTIDE SEQUENCE [LARGE SCALE GENOMIC DNA]</scope>
    <source>
        <strain evidence="3 4">HR-AS</strain>
    </source>
</reference>
<dbReference type="RefSeq" id="WP_109906264.1">
    <property type="nucleotide sequence ID" value="NZ_QGLE01000006.1"/>
</dbReference>
<dbReference type="Pfam" id="PF21028">
    <property type="entry name" value="DUF1285_C"/>
    <property type="match status" value="1"/>
</dbReference>
<sequence length="206" mass="22422">MAASDDRGRLPDAQGLAAAARAAVGEAGGGKRGLPPIHLWNPPFCGDMDIEIRRDGSWHYMKSPIGRAPLVRLFSTILLRDADDDYYLVTPVEKVRIRVVDAPFLVVAAEIEGEGEAQVIRFRTNVEDEFTLDADHPLRVEIDPVTGEPSPYVRVRDRLDALINRAVFYELVNAAVEGAVGELGVWSAGRFWSLGRLDGTAAGDAA</sequence>
<dbReference type="Pfam" id="PF06938">
    <property type="entry name" value="DUF1285_N"/>
    <property type="match status" value="1"/>
</dbReference>
<dbReference type="PIRSF" id="PIRSF029557">
    <property type="entry name" value="UCP029557"/>
    <property type="match status" value="1"/>
</dbReference>
<accession>A0A317E6N7</accession>
<organism evidence="3 4">
    <name type="scientific">Zavarzinia aquatilis</name>
    <dbReference type="NCBI Taxonomy" id="2211142"/>
    <lineage>
        <taxon>Bacteria</taxon>
        <taxon>Pseudomonadati</taxon>
        <taxon>Pseudomonadota</taxon>
        <taxon>Alphaproteobacteria</taxon>
        <taxon>Rhodospirillales</taxon>
        <taxon>Zavarziniaceae</taxon>
        <taxon>Zavarzinia</taxon>
    </lineage>
</organism>
<dbReference type="InterPro" id="IPR048342">
    <property type="entry name" value="DUF1285_C"/>
</dbReference>
<dbReference type="AlphaFoldDB" id="A0A317E6N7"/>
<gene>
    <name evidence="3" type="ORF">DKG74_12595</name>
</gene>